<dbReference type="Proteomes" id="UP001301388">
    <property type="component" value="Unassembled WGS sequence"/>
</dbReference>
<accession>A0ABU5TPM0</accession>
<name>A0ABU5TPM0_9CYAN</name>
<sequence length="118" mass="13564">MYFLANENFPFDAVEELRQNGHDFAWIRVDSPGISDPEVLSRAQKENRILLTFDKDFGELAFRSKLPATTGIILFRIKAPSGAVVAEKVVRAIALRDDWHGHFSVVEDDKIRMRTFRK</sequence>
<keyword evidence="3" id="KW-1185">Reference proteome</keyword>
<feature type="domain" description="DUF5615" evidence="1">
    <location>
        <begin position="1"/>
        <end position="108"/>
    </location>
</feature>
<comment type="caution">
    <text evidence="2">The sequence shown here is derived from an EMBL/GenBank/DDBJ whole genome shotgun (WGS) entry which is preliminary data.</text>
</comment>
<protein>
    <submittedName>
        <fullName evidence="2">DUF5615 family PIN-like protein</fullName>
    </submittedName>
</protein>
<dbReference type="RefSeq" id="WP_323263301.1">
    <property type="nucleotide sequence ID" value="NZ_JAYGIE010000114.1"/>
</dbReference>
<evidence type="ECO:0000313" key="2">
    <source>
        <dbReference type="EMBL" id="MEA5480251.1"/>
    </source>
</evidence>
<evidence type="ECO:0000313" key="3">
    <source>
        <dbReference type="Proteomes" id="UP001301388"/>
    </source>
</evidence>
<proteinExistence type="predicted"/>
<organism evidence="2 3">
    <name type="scientific">Pseudanabaena galeata UHCC 0370</name>
    <dbReference type="NCBI Taxonomy" id="3110310"/>
    <lineage>
        <taxon>Bacteria</taxon>
        <taxon>Bacillati</taxon>
        <taxon>Cyanobacteriota</taxon>
        <taxon>Cyanophyceae</taxon>
        <taxon>Pseudanabaenales</taxon>
        <taxon>Pseudanabaenaceae</taxon>
        <taxon>Pseudanabaena</taxon>
    </lineage>
</organism>
<reference evidence="2 3" key="1">
    <citation type="submission" date="2023-12" db="EMBL/GenBank/DDBJ databases">
        <title>Baltic Sea Cyanobacteria.</title>
        <authorList>
            <person name="Delbaje E."/>
            <person name="Fewer D.P."/>
            <person name="Shishido T.K."/>
        </authorList>
    </citation>
    <scope>NUCLEOTIDE SEQUENCE [LARGE SCALE GENOMIC DNA]</scope>
    <source>
        <strain evidence="2 3">UHCC 0370</strain>
    </source>
</reference>
<dbReference type="EMBL" id="JAYGIE010000114">
    <property type="protein sequence ID" value="MEA5480251.1"/>
    <property type="molecule type" value="Genomic_DNA"/>
</dbReference>
<gene>
    <name evidence="2" type="ORF">VB774_21680</name>
</gene>
<dbReference type="InterPro" id="IPR041049">
    <property type="entry name" value="DUF5615"/>
</dbReference>
<evidence type="ECO:0000259" key="1">
    <source>
        <dbReference type="Pfam" id="PF18480"/>
    </source>
</evidence>
<dbReference type="Pfam" id="PF18480">
    <property type="entry name" value="DUF5615"/>
    <property type="match status" value="1"/>
</dbReference>